<comment type="caution">
    <text evidence="1">The sequence shown here is derived from an EMBL/GenBank/DDBJ whole genome shotgun (WGS) entry which is preliminary data.</text>
</comment>
<dbReference type="RefSeq" id="WP_345377488.1">
    <property type="nucleotide sequence ID" value="NZ_BAABLM010000014.1"/>
</dbReference>
<name>A0ABP8WD22_9MICO</name>
<accession>A0ABP8WD22</accession>
<dbReference type="Proteomes" id="UP001501295">
    <property type="component" value="Unassembled WGS sequence"/>
</dbReference>
<evidence type="ECO:0000313" key="1">
    <source>
        <dbReference type="EMBL" id="GAA4687215.1"/>
    </source>
</evidence>
<gene>
    <name evidence="1" type="ORF">GCM10025780_37610</name>
</gene>
<protein>
    <submittedName>
        <fullName evidence="1">Uncharacterized protein</fullName>
    </submittedName>
</protein>
<evidence type="ECO:0000313" key="2">
    <source>
        <dbReference type="Proteomes" id="UP001501295"/>
    </source>
</evidence>
<dbReference type="EMBL" id="BAABLM010000014">
    <property type="protein sequence ID" value="GAA4687215.1"/>
    <property type="molecule type" value="Genomic_DNA"/>
</dbReference>
<sequence>MTSYQLAWDDTRTGRLRPDDDESLRPLAWLRVTWGAGHEVDRVDIYGDGARVVDRVWMAEKKSVRAAVEFCHARMLDLRPRQSAVPLLTELGEPWEHHSIVELA</sequence>
<proteinExistence type="predicted"/>
<organism evidence="1 2">
    <name type="scientific">Frondihabitans cladoniiphilus</name>
    <dbReference type="NCBI Taxonomy" id="715785"/>
    <lineage>
        <taxon>Bacteria</taxon>
        <taxon>Bacillati</taxon>
        <taxon>Actinomycetota</taxon>
        <taxon>Actinomycetes</taxon>
        <taxon>Micrococcales</taxon>
        <taxon>Microbacteriaceae</taxon>
        <taxon>Frondihabitans</taxon>
    </lineage>
</organism>
<keyword evidence="2" id="KW-1185">Reference proteome</keyword>
<reference evidence="2" key="1">
    <citation type="journal article" date="2019" name="Int. J. Syst. Evol. Microbiol.">
        <title>The Global Catalogue of Microorganisms (GCM) 10K type strain sequencing project: providing services to taxonomists for standard genome sequencing and annotation.</title>
        <authorList>
            <consortium name="The Broad Institute Genomics Platform"/>
            <consortium name="The Broad Institute Genome Sequencing Center for Infectious Disease"/>
            <person name="Wu L."/>
            <person name="Ma J."/>
        </authorList>
    </citation>
    <scope>NUCLEOTIDE SEQUENCE [LARGE SCALE GENOMIC DNA]</scope>
    <source>
        <strain evidence="2">JCM 18956</strain>
    </source>
</reference>